<comment type="caution">
    <text evidence="2">The sequence shown here is derived from an EMBL/GenBank/DDBJ whole genome shotgun (WGS) entry which is preliminary data.</text>
</comment>
<accession>A0ABP9JW58</accession>
<reference evidence="3" key="1">
    <citation type="journal article" date="2019" name="Int. J. Syst. Evol. Microbiol.">
        <title>The Global Catalogue of Microorganisms (GCM) 10K type strain sequencing project: providing services to taxonomists for standard genome sequencing and annotation.</title>
        <authorList>
            <consortium name="The Broad Institute Genomics Platform"/>
            <consortium name="The Broad Institute Genome Sequencing Center for Infectious Disease"/>
            <person name="Wu L."/>
            <person name="Ma J."/>
        </authorList>
    </citation>
    <scope>NUCLEOTIDE SEQUENCE [LARGE SCALE GENOMIC DNA]</scope>
    <source>
        <strain evidence="3">JCM 18298</strain>
    </source>
</reference>
<dbReference type="RefSeq" id="WP_345493647.1">
    <property type="nucleotide sequence ID" value="NZ_BAABJM010000001.1"/>
</dbReference>
<dbReference type="Proteomes" id="UP001500603">
    <property type="component" value="Unassembled WGS sequence"/>
</dbReference>
<feature type="chain" id="PRO_5045943403" description="Secreted protein" evidence="1">
    <location>
        <begin position="25"/>
        <end position="154"/>
    </location>
</feature>
<protein>
    <recommendedName>
        <fullName evidence="4">Secreted protein</fullName>
    </recommendedName>
</protein>
<evidence type="ECO:0000313" key="2">
    <source>
        <dbReference type="EMBL" id="GAA5044878.1"/>
    </source>
</evidence>
<evidence type="ECO:0000256" key="1">
    <source>
        <dbReference type="SAM" id="SignalP"/>
    </source>
</evidence>
<organism evidence="2 3">
    <name type="scientific">Nocardia callitridis</name>
    <dbReference type="NCBI Taxonomy" id="648753"/>
    <lineage>
        <taxon>Bacteria</taxon>
        <taxon>Bacillati</taxon>
        <taxon>Actinomycetota</taxon>
        <taxon>Actinomycetes</taxon>
        <taxon>Mycobacteriales</taxon>
        <taxon>Nocardiaceae</taxon>
        <taxon>Nocardia</taxon>
    </lineage>
</organism>
<feature type="signal peptide" evidence="1">
    <location>
        <begin position="1"/>
        <end position="24"/>
    </location>
</feature>
<proteinExistence type="predicted"/>
<gene>
    <name evidence="2" type="ORF">GCM10023318_08250</name>
</gene>
<dbReference type="EMBL" id="BAABJM010000001">
    <property type="protein sequence ID" value="GAA5044878.1"/>
    <property type="molecule type" value="Genomic_DNA"/>
</dbReference>
<keyword evidence="3" id="KW-1185">Reference proteome</keyword>
<sequence length="154" mass="16015">MSIRTTATRLITATALVAAPLALAAAPAAAESDQQSWDTIFTLANSGLCGARIDPSVGHGGLADGGAIINFQTTMWGVGDCRVTVTGHWSNLDNGRTGTVVQEMTGTGYRHYGAEPHAVTGPGHVVVSFEVDGAHLPQNPRGEWVMPDYENGGN</sequence>
<evidence type="ECO:0008006" key="4">
    <source>
        <dbReference type="Google" id="ProtNLM"/>
    </source>
</evidence>
<evidence type="ECO:0000313" key="3">
    <source>
        <dbReference type="Proteomes" id="UP001500603"/>
    </source>
</evidence>
<name>A0ABP9JW58_9NOCA</name>
<keyword evidence="1" id="KW-0732">Signal</keyword>